<dbReference type="FunCoup" id="A0A448YPZ8">
    <property type="interactions" value="684"/>
</dbReference>
<name>A0A448YPZ8_BRENA</name>
<keyword evidence="12" id="KW-1185">Reference proteome</keyword>
<dbReference type="PIRSF" id="PIRSF008835">
    <property type="entry name" value="TPR_repeat_11_Fis1"/>
    <property type="match status" value="1"/>
</dbReference>
<keyword evidence="7 9" id="KW-0496">Mitochondrion</keyword>
<dbReference type="Pfam" id="PF14852">
    <property type="entry name" value="Fis1_TPR_N"/>
    <property type="match status" value="1"/>
</dbReference>
<dbReference type="PANTHER" id="PTHR13247:SF0">
    <property type="entry name" value="MITOCHONDRIAL FISSION 1 PROTEIN"/>
    <property type="match status" value="1"/>
</dbReference>
<dbReference type="InterPro" id="IPR028058">
    <property type="entry name" value="Fis1_TPR_N"/>
</dbReference>
<evidence type="ECO:0000256" key="7">
    <source>
        <dbReference type="ARBA" id="ARBA00023128"/>
    </source>
</evidence>
<dbReference type="GO" id="GO:0016559">
    <property type="term" value="P:peroxisome fission"/>
    <property type="evidence" value="ECO:0007669"/>
    <property type="project" value="TreeGrafter"/>
</dbReference>
<comment type="subcellular location">
    <subcellularLocation>
        <location evidence="1">Mitochondrion outer membrane</location>
        <topology evidence="1">Single-pass membrane protein</topology>
    </subcellularLocation>
</comment>
<sequence>MPKFSYLPNLDDAFTPLTEPQLVILEKQVDSEQPEPTTQSLFNFAWGLVKSESQADNKQGIDILTSIFKKEPSRRRECLYYLSVGCYKIGEYKESERYVKVLLQHEPDNLQAQALKQEIDNGLAKNSLIGFAIISGVTAAGVGLASLLLRQRKK</sequence>
<organism evidence="11 12">
    <name type="scientific">Brettanomyces naardenensis</name>
    <name type="common">Yeast</name>
    <dbReference type="NCBI Taxonomy" id="13370"/>
    <lineage>
        <taxon>Eukaryota</taxon>
        <taxon>Fungi</taxon>
        <taxon>Dikarya</taxon>
        <taxon>Ascomycota</taxon>
        <taxon>Saccharomycotina</taxon>
        <taxon>Pichiomycetes</taxon>
        <taxon>Pichiales</taxon>
        <taxon>Pichiaceae</taxon>
        <taxon>Brettanomyces</taxon>
    </lineage>
</organism>
<evidence type="ECO:0000256" key="4">
    <source>
        <dbReference type="ARBA" id="ARBA00022692"/>
    </source>
</evidence>
<evidence type="ECO:0000256" key="3">
    <source>
        <dbReference type="ARBA" id="ARBA00014314"/>
    </source>
</evidence>
<evidence type="ECO:0000256" key="1">
    <source>
        <dbReference type="ARBA" id="ARBA00004572"/>
    </source>
</evidence>
<gene>
    <name evidence="11" type="ORF">BRENAR_LOCUS3704</name>
</gene>
<dbReference type="STRING" id="13370.A0A448YPZ8"/>
<dbReference type="InParanoid" id="A0A448YPZ8"/>
<dbReference type="SUPFAM" id="SSF48452">
    <property type="entry name" value="TPR-like"/>
    <property type="match status" value="1"/>
</dbReference>
<dbReference type="GO" id="GO:0005741">
    <property type="term" value="C:mitochondrial outer membrane"/>
    <property type="evidence" value="ECO:0007669"/>
    <property type="project" value="UniProtKB-SubCell"/>
</dbReference>
<evidence type="ECO:0000256" key="6">
    <source>
        <dbReference type="ARBA" id="ARBA00022989"/>
    </source>
</evidence>
<keyword evidence="8 9" id="KW-0472">Membrane</keyword>
<dbReference type="Proteomes" id="UP000290900">
    <property type="component" value="Unassembled WGS sequence"/>
</dbReference>
<comment type="function">
    <text evidence="9">Has a role in mitochondrial fission.</text>
</comment>
<dbReference type="Gene3D" id="1.25.40.10">
    <property type="entry name" value="Tetratricopeptide repeat domain"/>
    <property type="match status" value="1"/>
</dbReference>
<protein>
    <recommendedName>
        <fullName evidence="3 9">Mitochondrial fission 1 protein</fullName>
    </recommendedName>
</protein>
<accession>A0A448YPZ8</accession>
<evidence type="ECO:0000256" key="10">
    <source>
        <dbReference type="SAM" id="Phobius"/>
    </source>
</evidence>
<reference evidence="11 12" key="1">
    <citation type="submission" date="2018-12" db="EMBL/GenBank/DDBJ databases">
        <authorList>
            <person name="Tiukova I."/>
            <person name="Dainat J."/>
        </authorList>
    </citation>
    <scope>NUCLEOTIDE SEQUENCE [LARGE SCALE GENOMIC DNA]</scope>
</reference>
<proteinExistence type="inferred from homology"/>
<dbReference type="InterPro" id="IPR011990">
    <property type="entry name" value="TPR-like_helical_dom_sf"/>
</dbReference>
<dbReference type="GO" id="GO:0000266">
    <property type="term" value="P:mitochondrial fission"/>
    <property type="evidence" value="ECO:0007669"/>
    <property type="project" value="UniProtKB-UniRule"/>
</dbReference>
<dbReference type="InterPro" id="IPR033745">
    <property type="entry name" value="Fis1_cytosol"/>
</dbReference>
<keyword evidence="6 10" id="KW-1133">Transmembrane helix</keyword>
<dbReference type="InterPro" id="IPR016543">
    <property type="entry name" value="Fis1"/>
</dbReference>
<dbReference type="CDD" id="cd12212">
    <property type="entry name" value="Fis1"/>
    <property type="match status" value="1"/>
</dbReference>
<feature type="transmembrane region" description="Helical" evidence="10">
    <location>
        <begin position="128"/>
        <end position="149"/>
    </location>
</feature>
<dbReference type="AlphaFoldDB" id="A0A448YPZ8"/>
<keyword evidence="5 9" id="KW-1000">Mitochondrion outer membrane</keyword>
<comment type="similarity">
    <text evidence="2 9">Belongs to the FIS1 family.</text>
</comment>
<evidence type="ECO:0000256" key="9">
    <source>
        <dbReference type="PIRNR" id="PIRNR008835"/>
    </source>
</evidence>
<evidence type="ECO:0000256" key="5">
    <source>
        <dbReference type="ARBA" id="ARBA00022787"/>
    </source>
</evidence>
<dbReference type="GO" id="GO:0000422">
    <property type="term" value="P:autophagy of mitochondrion"/>
    <property type="evidence" value="ECO:0007669"/>
    <property type="project" value="TreeGrafter"/>
</dbReference>
<dbReference type="OrthoDB" id="421154at2759"/>
<dbReference type="PANTHER" id="PTHR13247">
    <property type="entry name" value="TETRATRICOPEPTIDE REPEAT PROTEIN 11 TPR REPEAT PROTEIN 11"/>
    <property type="match status" value="1"/>
</dbReference>
<evidence type="ECO:0000313" key="12">
    <source>
        <dbReference type="Proteomes" id="UP000290900"/>
    </source>
</evidence>
<dbReference type="EMBL" id="CAACVR010000034">
    <property type="protein sequence ID" value="VEU22973.1"/>
    <property type="molecule type" value="Genomic_DNA"/>
</dbReference>
<dbReference type="Pfam" id="PF14853">
    <property type="entry name" value="Fis1_TPR_C"/>
    <property type="match status" value="1"/>
</dbReference>
<keyword evidence="4 10" id="KW-0812">Transmembrane</keyword>
<comment type="domain">
    <text evidence="9">The C-terminus is required for mitochondrial localization, while the N-terminus is necessary for mitochondrial fission.</text>
</comment>
<evidence type="ECO:0000313" key="11">
    <source>
        <dbReference type="EMBL" id="VEU22973.1"/>
    </source>
</evidence>
<evidence type="ECO:0000256" key="2">
    <source>
        <dbReference type="ARBA" id="ARBA00008937"/>
    </source>
</evidence>
<dbReference type="InterPro" id="IPR028061">
    <property type="entry name" value="Fis1_TPR_C"/>
</dbReference>
<evidence type="ECO:0000256" key="8">
    <source>
        <dbReference type="ARBA" id="ARBA00023136"/>
    </source>
</evidence>
<dbReference type="GO" id="GO:0005778">
    <property type="term" value="C:peroxisomal membrane"/>
    <property type="evidence" value="ECO:0007669"/>
    <property type="project" value="TreeGrafter"/>
</dbReference>